<feature type="domain" description="DNA2/NAM7 helicase-like C-terminal" evidence="1">
    <location>
        <begin position="11"/>
        <end position="57"/>
    </location>
</feature>
<sequence>MWRSAPQLIRVQEREKDVVMALITRKLRSRNYEIHWDPRRMNVALTRYRHGQFVLGHYTSISGINFSTVNLSSEKESGAVFGDSKKKSQLAWQDQDQSCVIKKFNDPF</sequence>
<dbReference type="Proteomes" id="UP001176961">
    <property type="component" value="Unassembled WGS sequence"/>
</dbReference>
<dbReference type="AlphaFoldDB" id="A0AA36HFI1"/>
<evidence type="ECO:0000259" key="1">
    <source>
        <dbReference type="Pfam" id="PF13087"/>
    </source>
</evidence>
<comment type="caution">
    <text evidence="2">The sequence shown here is derived from an EMBL/GenBank/DDBJ whole genome shotgun (WGS) entry which is preliminary data.</text>
</comment>
<gene>
    <name evidence="2" type="ORF">CYNAS_LOCUS21847</name>
</gene>
<accession>A0AA36HFI1</accession>
<proteinExistence type="predicted"/>
<organism evidence="2 3">
    <name type="scientific">Cylicocyclus nassatus</name>
    <name type="common">Nematode worm</name>
    <dbReference type="NCBI Taxonomy" id="53992"/>
    <lineage>
        <taxon>Eukaryota</taxon>
        <taxon>Metazoa</taxon>
        <taxon>Ecdysozoa</taxon>
        <taxon>Nematoda</taxon>
        <taxon>Chromadorea</taxon>
        <taxon>Rhabditida</taxon>
        <taxon>Rhabditina</taxon>
        <taxon>Rhabditomorpha</taxon>
        <taxon>Strongyloidea</taxon>
        <taxon>Strongylidae</taxon>
        <taxon>Cylicocyclus</taxon>
    </lineage>
</organism>
<evidence type="ECO:0000313" key="2">
    <source>
        <dbReference type="EMBL" id="CAJ0609864.1"/>
    </source>
</evidence>
<evidence type="ECO:0000313" key="3">
    <source>
        <dbReference type="Proteomes" id="UP001176961"/>
    </source>
</evidence>
<reference evidence="2" key="1">
    <citation type="submission" date="2023-07" db="EMBL/GenBank/DDBJ databases">
        <authorList>
            <consortium name="CYATHOMIX"/>
        </authorList>
    </citation>
    <scope>NUCLEOTIDE SEQUENCE</scope>
    <source>
        <strain evidence="2">N/A</strain>
    </source>
</reference>
<protein>
    <recommendedName>
        <fullName evidence="1">DNA2/NAM7 helicase-like C-terminal domain-containing protein</fullName>
    </recommendedName>
</protein>
<dbReference type="InterPro" id="IPR027417">
    <property type="entry name" value="P-loop_NTPase"/>
</dbReference>
<dbReference type="Pfam" id="PF13087">
    <property type="entry name" value="AAA_12"/>
    <property type="match status" value="1"/>
</dbReference>
<name>A0AA36HFI1_CYLNA</name>
<dbReference type="Gene3D" id="3.40.50.300">
    <property type="entry name" value="P-loop containing nucleotide triphosphate hydrolases"/>
    <property type="match status" value="1"/>
</dbReference>
<dbReference type="InterPro" id="IPR041679">
    <property type="entry name" value="DNA2/NAM7-like_C"/>
</dbReference>
<dbReference type="EMBL" id="CATQJL010000326">
    <property type="protein sequence ID" value="CAJ0609864.1"/>
    <property type="molecule type" value="Genomic_DNA"/>
</dbReference>
<keyword evidence="3" id="KW-1185">Reference proteome</keyword>